<proteinExistence type="predicted"/>
<dbReference type="GeneID" id="29985684"/>
<dbReference type="PROSITE" id="PS50181">
    <property type="entry name" value="FBOX"/>
    <property type="match status" value="1"/>
</dbReference>
<dbReference type="RefSeq" id="XP_018661261.1">
    <property type="nucleotide sequence ID" value="XM_018805601.1"/>
</dbReference>
<sequence>MADLLDCPTEILRSILECLSAAHLRVLCLVNQGLREVAEPLLYVRIELVWKRARPPPIIPLIQSLQRRPSLANYVQNLTLNAPFEASLSGRVVIKDPDGFHSSKLPHSISVDSSEFATLATTIQDIDPPFRDLWIQELGNGVMDAFVILLPSLVPNLTHLRLTGIFARENRLLGMLLRASLCQTSHCELPRFQYLQEVEFDPKLDPFRDWKTKNTADVLPLFYLPSVQSISVEVDNPVTFSWPTHRPSPSNITALDLQILREGLLGCILAVTENLKTLRWEWGYEPNLMNEFNNHVIDLDQIVMDLSLVQDTLINLHLLATVQPEHHDYPVLEIKGSLRGLKNFKKIQKLEAPQLFLIGFSSDDNLGGLEDLLPKNIYHLTINDDIVFLEENVWQDRDLFAMLQHWWDNLTPCTPHFHSFELSLLCTDDEWCAGIRNELSELCARHEIRLDIFKRYKDLD</sequence>
<organism evidence="2 3">
    <name type="scientific">Trichoderma gamsii</name>
    <dbReference type="NCBI Taxonomy" id="398673"/>
    <lineage>
        <taxon>Eukaryota</taxon>
        <taxon>Fungi</taxon>
        <taxon>Dikarya</taxon>
        <taxon>Ascomycota</taxon>
        <taxon>Pezizomycotina</taxon>
        <taxon>Sordariomycetes</taxon>
        <taxon>Hypocreomycetidae</taxon>
        <taxon>Hypocreales</taxon>
        <taxon>Hypocreaceae</taxon>
        <taxon>Trichoderma</taxon>
    </lineage>
</organism>
<keyword evidence="3" id="KW-1185">Reference proteome</keyword>
<dbReference type="Proteomes" id="UP000054821">
    <property type="component" value="Unassembled WGS sequence"/>
</dbReference>
<reference evidence="2 3" key="1">
    <citation type="journal article" date="2016" name="Genome Announc.">
        <title>Draft Whole-Genome Sequence of Trichoderma gamsii T6085, a Promising Biocontrol Agent of Fusarium Head Blight on Wheat.</title>
        <authorList>
            <person name="Baroncelli R."/>
            <person name="Zapparata A."/>
            <person name="Piaggeschi G."/>
            <person name="Sarrocco S."/>
            <person name="Vannacci G."/>
        </authorList>
    </citation>
    <scope>NUCLEOTIDE SEQUENCE [LARGE SCALE GENOMIC DNA]</scope>
    <source>
        <strain evidence="2 3">T6085</strain>
    </source>
</reference>
<gene>
    <name evidence="2" type="ORF">TGAM01_v207567</name>
</gene>
<accession>A0A2P4ZH52</accession>
<protein>
    <recommendedName>
        <fullName evidence="1">F-box domain-containing protein</fullName>
    </recommendedName>
</protein>
<feature type="domain" description="F-box" evidence="1">
    <location>
        <begin position="1"/>
        <end position="53"/>
    </location>
</feature>
<comment type="caution">
    <text evidence="2">The sequence shown here is derived from an EMBL/GenBank/DDBJ whole genome shotgun (WGS) entry which is preliminary data.</text>
</comment>
<evidence type="ECO:0000259" key="1">
    <source>
        <dbReference type="PROSITE" id="PS50181"/>
    </source>
</evidence>
<evidence type="ECO:0000313" key="2">
    <source>
        <dbReference type="EMBL" id="PON23623.1"/>
    </source>
</evidence>
<dbReference type="EMBL" id="JPDN02000028">
    <property type="protein sequence ID" value="PON23623.1"/>
    <property type="molecule type" value="Genomic_DNA"/>
</dbReference>
<evidence type="ECO:0000313" key="3">
    <source>
        <dbReference type="Proteomes" id="UP000054821"/>
    </source>
</evidence>
<name>A0A2P4ZH52_9HYPO</name>
<dbReference type="AlphaFoldDB" id="A0A2P4ZH52"/>
<dbReference type="InterPro" id="IPR001810">
    <property type="entry name" value="F-box_dom"/>
</dbReference>